<proteinExistence type="predicted"/>
<dbReference type="RefSeq" id="WP_072549665.1">
    <property type="nucleotide sequence ID" value="NZ_CP021659.1"/>
</dbReference>
<accession>A0A2U8I5J9</accession>
<protein>
    <recommendedName>
        <fullName evidence="3">Haemolysin-type calcium binding-related domain-containing protein</fullName>
    </recommendedName>
</protein>
<evidence type="ECO:0008006" key="3">
    <source>
        <dbReference type="Google" id="ProtNLM"/>
    </source>
</evidence>
<gene>
    <name evidence="1" type="ORF">CCS41_07860</name>
</gene>
<dbReference type="AlphaFoldDB" id="A0A2U8I5J9"/>
<dbReference type="EMBL" id="CP021659">
    <property type="protein sequence ID" value="AWK14409.1"/>
    <property type="molecule type" value="Genomic_DNA"/>
</dbReference>
<evidence type="ECO:0000313" key="1">
    <source>
        <dbReference type="EMBL" id="AWK14409.1"/>
    </source>
</evidence>
<keyword evidence="2" id="KW-1185">Reference proteome</keyword>
<dbReference type="STRING" id="1878942.GCA_900128755_00743"/>
<reference evidence="1 2" key="1">
    <citation type="submission" date="2017-05" db="EMBL/GenBank/DDBJ databases">
        <title>Genome sequence of Candidatus Fukatsuia symbiotica and Candidatus Hamiltonella defensa from Acyrthosiphon pisum strain 5D.</title>
        <authorList>
            <person name="Patel V.A."/>
            <person name="Chevignon G."/>
            <person name="Russell J.A."/>
            <person name="Oliver K.M."/>
        </authorList>
    </citation>
    <scope>NUCLEOTIDE SEQUENCE [LARGE SCALE GENOMIC DNA]</scope>
    <source>
        <strain evidence="1 2">5D</strain>
    </source>
</reference>
<name>A0A2U8I5J9_9GAMM</name>
<dbReference type="Proteomes" id="UP000261875">
    <property type="component" value="Chromosome"/>
</dbReference>
<organism evidence="1 2">
    <name type="scientific">Candidatus Fukatsuia symbiotica</name>
    <dbReference type="NCBI Taxonomy" id="1878942"/>
    <lineage>
        <taxon>Bacteria</taxon>
        <taxon>Pseudomonadati</taxon>
        <taxon>Pseudomonadota</taxon>
        <taxon>Gammaproteobacteria</taxon>
        <taxon>Enterobacterales</taxon>
        <taxon>Yersiniaceae</taxon>
        <taxon>Candidatus Fukatsuia</taxon>
    </lineage>
</organism>
<dbReference type="KEGG" id="fsm:CCS41_07860"/>
<sequence>MIIIDTIRNDAECLYWNGQTLQKKAAGSVFTQADDADIENYMSLGFEKNAYYSGGITDDTYDYTPEERNMIIHDGGGNDTLVLAEEINETEIQLKRESNHLRVIITSEEHADVADNLRGVVFADYFTPSPVNKIEAIQVGENRYDTAKLVEAMHSFLSEKARTGDPVSLHSLIEDRGSRQHLLVTNTST</sequence>
<evidence type="ECO:0000313" key="2">
    <source>
        <dbReference type="Proteomes" id="UP000261875"/>
    </source>
</evidence>